<comment type="caution">
    <text evidence="9">The sequence shown here is derived from an EMBL/GenBank/DDBJ whole genome shotgun (WGS) entry which is preliminary data.</text>
</comment>
<evidence type="ECO:0000256" key="3">
    <source>
        <dbReference type="ARBA" id="ARBA00022475"/>
    </source>
</evidence>
<organism evidence="9 10">
    <name type="scientific">Porphyromonas gulae</name>
    <dbReference type="NCBI Taxonomy" id="111105"/>
    <lineage>
        <taxon>Bacteria</taxon>
        <taxon>Pseudomonadati</taxon>
        <taxon>Bacteroidota</taxon>
        <taxon>Bacteroidia</taxon>
        <taxon>Bacteroidales</taxon>
        <taxon>Porphyromonadaceae</taxon>
        <taxon>Porphyromonas</taxon>
    </lineage>
</organism>
<dbReference type="STRING" id="111105.HR09_07585"/>
<dbReference type="PANTHER" id="PTHR30489">
    <property type="entry name" value="LIPOPROTEIN-RELEASING SYSTEM TRANSMEMBRANE PROTEIN LOLE"/>
    <property type="match status" value="1"/>
</dbReference>
<dbReference type="RefSeq" id="WP_039421529.1">
    <property type="nucleotide sequence ID" value="NZ_JRAI01000063.1"/>
</dbReference>
<evidence type="ECO:0000256" key="1">
    <source>
        <dbReference type="ARBA" id="ARBA00004651"/>
    </source>
</evidence>
<name>A0A0A2F1P5_9PORP</name>
<dbReference type="PANTHER" id="PTHR30489:SF0">
    <property type="entry name" value="LIPOPROTEIN-RELEASING SYSTEM TRANSMEMBRANE PROTEIN LOLE"/>
    <property type="match status" value="1"/>
</dbReference>
<dbReference type="EMBL" id="JRAI01000063">
    <property type="protein sequence ID" value="KGN84941.1"/>
    <property type="molecule type" value="Genomic_DNA"/>
</dbReference>
<evidence type="ECO:0000256" key="4">
    <source>
        <dbReference type="ARBA" id="ARBA00022692"/>
    </source>
</evidence>
<evidence type="ECO:0000256" key="7">
    <source>
        <dbReference type="SAM" id="Phobius"/>
    </source>
</evidence>
<gene>
    <name evidence="9" type="ORF">HR08_07755</name>
</gene>
<feature type="transmembrane region" description="Helical" evidence="7">
    <location>
        <begin position="21"/>
        <end position="46"/>
    </location>
</feature>
<feature type="transmembrane region" description="Helical" evidence="7">
    <location>
        <begin position="330"/>
        <end position="354"/>
    </location>
</feature>
<feature type="transmembrane region" description="Helical" evidence="7">
    <location>
        <begin position="276"/>
        <end position="302"/>
    </location>
</feature>
<evidence type="ECO:0000259" key="8">
    <source>
        <dbReference type="Pfam" id="PF02687"/>
    </source>
</evidence>
<evidence type="ECO:0000313" key="10">
    <source>
        <dbReference type="Proteomes" id="UP000030130"/>
    </source>
</evidence>
<keyword evidence="5 7" id="KW-1133">Transmembrane helix</keyword>
<comment type="subcellular location">
    <subcellularLocation>
        <location evidence="1">Cell membrane</location>
        <topology evidence="1">Multi-pass membrane protein</topology>
    </subcellularLocation>
</comment>
<evidence type="ECO:0000256" key="2">
    <source>
        <dbReference type="ARBA" id="ARBA00005236"/>
    </source>
</evidence>
<dbReference type="InterPro" id="IPR051447">
    <property type="entry name" value="Lipoprotein-release_system"/>
</dbReference>
<evidence type="ECO:0000256" key="5">
    <source>
        <dbReference type="ARBA" id="ARBA00022989"/>
    </source>
</evidence>
<accession>A0A0A2F1P5</accession>
<dbReference type="AlphaFoldDB" id="A0A0A2F1P5"/>
<reference evidence="9 10" key="1">
    <citation type="submission" date="2014-08" db="EMBL/GenBank/DDBJ databases">
        <title>Porphyromonas gulae strain:COT-052_OH1451 Genome sequencing.</title>
        <authorList>
            <person name="Wallis C."/>
            <person name="Deusch O."/>
            <person name="O'Flynn C."/>
            <person name="Davis I."/>
            <person name="Jospin G."/>
            <person name="Darling A.E."/>
            <person name="Coil D.A."/>
            <person name="Alexiev A."/>
            <person name="Horsfall A."/>
            <person name="Kirkwood N."/>
            <person name="Harris S."/>
            <person name="Eisen J.A."/>
        </authorList>
    </citation>
    <scope>NUCLEOTIDE SEQUENCE [LARGE SCALE GENOMIC DNA]</scope>
    <source>
        <strain evidence="10">COT-052 OH1451</strain>
    </source>
</reference>
<proteinExistence type="inferred from homology"/>
<feature type="domain" description="ABC3 transporter permease C-terminal" evidence="8">
    <location>
        <begin position="280"/>
        <end position="400"/>
    </location>
</feature>
<dbReference type="Proteomes" id="UP000030130">
    <property type="component" value="Unassembled WGS sequence"/>
</dbReference>
<dbReference type="eggNOG" id="COG4591">
    <property type="taxonomic scope" value="Bacteria"/>
</dbReference>
<feature type="transmembrane region" description="Helical" evidence="7">
    <location>
        <begin position="374"/>
        <end position="396"/>
    </location>
</feature>
<dbReference type="GO" id="GO:0098797">
    <property type="term" value="C:plasma membrane protein complex"/>
    <property type="evidence" value="ECO:0007669"/>
    <property type="project" value="TreeGrafter"/>
</dbReference>
<keyword evidence="6 7" id="KW-0472">Membrane</keyword>
<dbReference type="OrthoDB" id="1522724at2"/>
<keyword evidence="4 7" id="KW-0812">Transmembrane</keyword>
<dbReference type="InterPro" id="IPR003838">
    <property type="entry name" value="ABC3_permease_C"/>
</dbReference>
<sequence>MHFPFFIARRYLFSRKRFSAVNVVSLVSAIAVCVVSSALVCILSIFNGYEALIMTHSAVTDPPLMIRSADNSLIKADDKTLLTALETEGIGSYSFILTGEGLVKTKYRQQAVSLMGVDDRYTQTVRIDSIIFAGTFATDTLSGATALNIGAAIATEMQLGAGFVDDVEIIVPRRIGLINPLVPAGAFKVLQGRVASVFASGLQLEDNSIILSIDSLRKLLDYSEHEAEAVAIQLQMGSDAVQTALRLKETLGSGYQVLDLAGQHPEITHLVAMEKWMSYLILLFILVLATFNIVSSLSMLLIEKKEDIYTLHSMGATSQTISRIFRIEGLLVSMTGAAIGILIGIGLCVLQQQYGLITLQMGLGSVAYPVRMDAVDLVIIFLTIFTLSYLAAYYPVHYFINRRLKNS</sequence>
<keyword evidence="3" id="KW-1003">Cell membrane</keyword>
<protein>
    <submittedName>
        <fullName evidence="9">ABC transporter permease</fullName>
    </submittedName>
</protein>
<comment type="similarity">
    <text evidence="2">Belongs to the ABC-4 integral membrane protein family. LolC/E subfamily.</text>
</comment>
<dbReference type="Pfam" id="PF02687">
    <property type="entry name" value="FtsX"/>
    <property type="match status" value="1"/>
</dbReference>
<evidence type="ECO:0000313" key="9">
    <source>
        <dbReference type="EMBL" id="KGN84941.1"/>
    </source>
</evidence>
<dbReference type="GO" id="GO:0044874">
    <property type="term" value="P:lipoprotein localization to outer membrane"/>
    <property type="evidence" value="ECO:0007669"/>
    <property type="project" value="TreeGrafter"/>
</dbReference>
<evidence type="ECO:0000256" key="6">
    <source>
        <dbReference type="ARBA" id="ARBA00023136"/>
    </source>
</evidence>